<dbReference type="AlphaFoldDB" id="A0A397V067"/>
<accession>A0A397V067</accession>
<dbReference type="EMBL" id="QKWP01000748">
    <property type="protein sequence ID" value="RIB15372.1"/>
    <property type="molecule type" value="Genomic_DNA"/>
</dbReference>
<keyword evidence="2" id="KW-1185">Reference proteome</keyword>
<evidence type="ECO:0000313" key="1">
    <source>
        <dbReference type="EMBL" id="RIB15372.1"/>
    </source>
</evidence>
<gene>
    <name evidence="1" type="ORF">C2G38_2093331</name>
</gene>
<proteinExistence type="predicted"/>
<name>A0A397V067_9GLOM</name>
<dbReference type="Proteomes" id="UP000266673">
    <property type="component" value="Unassembled WGS sequence"/>
</dbReference>
<evidence type="ECO:0000313" key="2">
    <source>
        <dbReference type="Proteomes" id="UP000266673"/>
    </source>
</evidence>
<protein>
    <submittedName>
        <fullName evidence="1">Uncharacterized protein</fullName>
    </submittedName>
</protein>
<sequence length="59" mass="6613">RYVTFGQKDLSASSNNDSSRINFSDSNFNRCNNIPNFPKICTIVGTSIWKSTISKVLIL</sequence>
<organism evidence="1 2">
    <name type="scientific">Gigaspora rosea</name>
    <dbReference type="NCBI Taxonomy" id="44941"/>
    <lineage>
        <taxon>Eukaryota</taxon>
        <taxon>Fungi</taxon>
        <taxon>Fungi incertae sedis</taxon>
        <taxon>Mucoromycota</taxon>
        <taxon>Glomeromycotina</taxon>
        <taxon>Glomeromycetes</taxon>
        <taxon>Diversisporales</taxon>
        <taxon>Gigasporaceae</taxon>
        <taxon>Gigaspora</taxon>
    </lineage>
</organism>
<feature type="non-terminal residue" evidence="1">
    <location>
        <position position="1"/>
    </location>
</feature>
<comment type="caution">
    <text evidence="1">The sequence shown here is derived from an EMBL/GenBank/DDBJ whole genome shotgun (WGS) entry which is preliminary data.</text>
</comment>
<reference evidence="1 2" key="1">
    <citation type="submission" date="2018-06" db="EMBL/GenBank/DDBJ databases">
        <title>Comparative genomics reveals the genomic features of Rhizophagus irregularis, R. cerebriforme, R. diaphanum and Gigaspora rosea, and their symbiotic lifestyle signature.</title>
        <authorList>
            <person name="Morin E."/>
            <person name="San Clemente H."/>
            <person name="Chen E.C.H."/>
            <person name="De La Providencia I."/>
            <person name="Hainaut M."/>
            <person name="Kuo A."/>
            <person name="Kohler A."/>
            <person name="Murat C."/>
            <person name="Tang N."/>
            <person name="Roy S."/>
            <person name="Loubradou J."/>
            <person name="Henrissat B."/>
            <person name="Grigoriev I.V."/>
            <person name="Corradi N."/>
            <person name="Roux C."/>
            <person name="Martin F.M."/>
        </authorList>
    </citation>
    <scope>NUCLEOTIDE SEQUENCE [LARGE SCALE GENOMIC DNA]</scope>
    <source>
        <strain evidence="1 2">DAOM 194757</strain>
    </source>
</reference>